<dbReference type="Proteomes" id="UP000078597">
    <property type="component" value="Unassembled WGS sequence"/>
</dbReference>
<dbReference type="InterPro" id="IPR008780">
    <property type="entry name" value="Plasmodium_Vir"/>
</dbReference>
<dbReference type="VEuPathDB" id="PlasmoDB:PmUG01_00040600"/>
<gene>
    <name evidence="2" type="ORF">PMALA_063120</name>
</gene>
<proteinExistence type="predicted"/>
<keyword evidence="1" id="KW-0812">Transmembrane</keyword>
<evidence type="ECO:0000313" key="3">
    <source>
        <dbReference type="Proteomes" id="UP000078597"/>
    </source>
</evidence>
<evidence type="ECO:0000256" key="1">
    <source>
        <dbReference type="SAM" id="Phobius"/>
    </source>
</evidence>
<organism evidence="2 3">
    <name type="scientific">Plasmodium malariae</name>
    <dbReference type="NCBI Taxonomy" id="5858"/>
    <lineage>
        <taxon>Eukaryota</taxon>
        <taxon>Sar</taxon>
        <taxon>Alveolata</taxon>
        <taxon>Apicomplexa</taxon>
        <taxon>Aconoidasida</taxon>
        <taxon>Haemosporida</taxon>
        <taxon>Plasmodiidae</taxon>
        <taxon>Plasmodium</taxon>
        <taxon>Plasmodium (Plasmodium)</taxon>
    </lineage>
</organism>
<name>A0A1A8WZB2_PLAMA</name>
<feature type="non-terminal residue" evidence="2">
    <location>
        <position position="1"/>
    </location>
</feature>
<keyword evidence="1" id="KW-0472">Membrane</keyword>
<accession>A0A1A8WZB2</accession>
<dbReference type="EMBL" id="FLQW01005085">
    <property type="protein sequence ID" value="SBS98306.1"/>
    <property type="molecule type" value="Genomic_DNA"/>
</dbReference>
<dbReference type="Pfam" id="PF05795">
    <property type="entry name" value="Plasmodium_Vir"/>
    <property type="match status" value="1"/>
</dbReference>
<feature type="transmembrane region" description="Helical" evidence="1">
    <location>
        <begin position="206"/>
        <end position="228"/>
    </location>
</feature>
<sequence>NNCVQLYLKYKKEFEEAILNVKGGSINPGRYCGDIKYNNLNTAGSNFVTPCQEIGRYLVEIKDKYNSDRFKRCKYLKYRINSDNKYNKDHRWFGAYKEVSSHIENICAQELKKIDSNVLAKLTELYKLYEVFKNFNIQNDQITESCESARKCYEFYNKHYKDCDEGKNDDFCEEFKNFKEVYEDTMSNVTSCPGVPQLLPPKKRDYVILSSLTTAAVLLASFTLFFLYKFTPIKSWLHYHLQKKKVIEYNDVEKETKGFLQNTHKEINISYEGSSHNIRYQPQAVP</sequence>
<evidence type="ECO:0000313" key="2">
    <source>
        <dbReference type="EMBL" id="SBS98306.1"/>
    </source>
</evidence>
<reference evidence="3" key="1">
    <citation type="submission" date="2016-05" db="EMBL/GenBank/DDBJ databases">
        <authorList>
            <person name="Naeem Raeece"/>
        </authorList>
    </citation>
    <scope>NUCLEOTIDE SEQUENCE [LARGE SCALE GENOMIC DNA]</scope>
</reference>
<protein>
    <submittedName>
        <fullName evidence="2">PIR Superfamily Protein</fullName>
    </submittedName>
</protein>
<keyword evidence="1" id="KW-1133">Transmembrane helix</keyword>
<dbReference type="AlphaFoldDB" id="A0A1A8WZB2"/>